<evidence type="ECO:0000313" key="2">
    <source>
        <dbReference type="EMBL" id="KAG9444168.1"/>
    </source>
</evidence>
<evidence type="ECO:0000256" key="1">
    <source>
        <dbReference type="SAM" id="Phobius"/>
    </source>
</evidence>
<keyword evidence="1" id="KW-1133">Transmembrane helix</keyword>
<protein>
    <submittedName>
        <fullName evidence="2">Uncharacterized protein</fullName>
    </submittedName>
</protein>
<reference evidence="2 3" key="1">
    <citation type="submission" date="2021-07" db="EMBL/GenBank/DDBJ databases">
        <title>The Aristolochia fimbriata genome: insights into angiosperm evolution, floral development and chemical biosynthesis.</title>
        <authorList>
            <person name="Jiao Y."/>
        </authorList>
    </citation>
    <scope>NUCLEOTIDE SEQUENCE [LARGE SCALE GENOMIC DNA]</scope>
    <source>
        <strain evidence="2">IBCAS-2021</strain>
        <tissue evidence="2">Leaf</tissue>
    </source>
</reference>
<dbReference type="EMBL" id="JAINDJ010000006">
    <property type="protein sequence ID" value="KAG9444168.1"/>
    <property type="molecule type" value="Genomic_DNA"/>
</dbReference>
<organism evidence="2 3">
    <name type="scientific">Aristolochia fimbriata</name>
    <name type="common">White veined hardy Dutchman's pipe vine</name>
    <dbReference type="NCBI Taxonomy" id="158543"/>
    <lineage>
        <taxon>Eukaryota</taxon>
        <taxon>Viridiplantae</taxon>
        <taxon>Streptophyta</taxon>
        <taxon>Embryophyta</taxon>
        <taxon>Tracheophyta</taxon>
        <taxon>Spermatophyta</taxon>
        <taxon>Magnoliopsida</taxon>
        <taxon>Magnoliidae</taxon>
        <taxon>Piperales</taxon>
        <taxon>Aristolochiaceae</taxon>
        <taxon>Aristolochia</taxon>
    </lineage>
</organism>
<feature type="transmembrane region" description="Helical" evidence="1">
    <location>
        <begin position="15"/>
        <end position="34"/>
    </location>
</feature>
<evidence type="ECO:0000313" key="3">
    <source>
        <dbReference type="Proteomes" id="UP000825729"/>
    </source>
</evidence>
<keyword evidence="1" id="KW-0812">Transmembrane</keyword>
<dbReference type="Proteomes" id="UP000825729">
    <property type="component" value="Unassembled WGS sequence"/>
</dbReference>
<name>A0AAV7EAC8_ARIFI</name>
<comment type="caution">
    <text evidence="2">The sequence shown here is derived from an EMBL/GenBank/DDBJ whole genome shotgun (WGS) entry which is preliminary data.</text>
</comment>
<accession>A0AAV7EAC8</accession>
<gene>
    <name evidence="2" type="ORF">H6P81_015508</name>
</gene>
<sequence length="103" mass="10673">MGCCWKSQGRNRVDALIFIVALIAGFGVLSGNAARPFFLLGSLPRGTTPDPPECTNVPGNGGGGHCPAVNEMHYAVRPPPVPASSSLSHASALPRHASIEFGH</sequence>
<dbReference type="AlphaFoldDB" id="A0AAV7EAC8"/>
<keyword evidence="3" id="KW-1185">Reference proteome</keyword>
<proteinExistence type="predicted"/>
<keyword evidence="1" id="KW-0472">Membrane</keyword>